<dbReference type="AlphaFoldDB" id="A0A5C1I492"/>
<accession>A0A5C1I492</accession>
<organism evidence="1 2">
    <name type="scientific">Mucilaginibacter rubeus</name>
    <dbReference type="NCBI Taxonomy" id="2027860"/>
    <lineage>
        <taxon>Bacteria</taxon>
        <taxon>Pseudomonadati</taxon>
        <taxon>Bacteroidota</taxon>
        <taxon>Sphingobacteriia</taxon>
        <taxon>Sphingobacteriales</taxon>
        <taxon>Sphingobacteriaceae</taxon>
        <taxon>Mucilaginibacter</taxon>
    </lineage>
</organism>
<gene>
    <name evidence="1" type="ORF">DEO27_019565</name>
</gene>
<dbReference type="EMBL" id="CP043450">
    <property type="protein sequence ID" value="QEM12130.1"/>
    <property type="molecule type" value="Genomic_DNA"/>
</dbReference>
<evidence type="ECO:0000313" key="1">
    <source>
        <dbReference type="EMBL" id="QEM12130.1"/>
    </source>
</evidence>
<dbReference type="Proteomes" id="UP000251402">
    <property type="component" value="Chromosome"/>
</dbReference>
<name>A0A5C1I492_9SPHI</name>
<proteinExistence type="predicted"/>
<protein>
    <submittedName>
        <fullName evidence="1">Uncharacterized protein</fullName>
    </submittedName>
</protein>
<dbReference type="OrthoDB" id="9885488at2"/>
<evidence type="ECO:0000313" key="2">
    <source>
        <dbReference type="Proteomes" id="UP000251402"/>
    </source>
</evidence>
<keyword evidence="2" id="KW-1185">Reference proteome</keyword>
<dbReference type="RefSeq" id="WP_112572966.1">
    <property type="nucleotide sequence ID" value="NZ_CP043450.1"/>
</dbReference>
<sequence length="176" mass="20692">MLLAKRLSLLLIILSLVFPGTVRCQVQDSLKKLAGKYIQAKLDSATTIELQEKLFNAGKSAVPFLIDKIDWNEKLVFGEKDDFQSSFANLKRRDYVGLWAMYLIEHIQKGSLNGKPDETVEIIFYKHLQLEYTDMKEMKALYQKWWDRNKYKSPAQLAKEWKNDKRPLSGSFYYWK</sequence>
<reference evidence="1" key="1">
    <citation type="submission" date="2019-08" db="EMBL/GenBank/DDBJ databases">
        <title>Comparative genome analysis confer to the adaptation heavy metal polluted environment.</title>
        <authorList>
            <person name="Li Y."/>
        </authorList>
    </citation>
    <scope>NUCLEOTIDE SEQUENCE [LARGE SCALE GENOMIC DNA]</scope>
    <source>
        <strain evidence="1">P1</strain>
    </source>
</reference>
<dbReference type="KEGG" id="mrub:DEO27_019565"/>